<evidence type="ECO:0000313" key="8">
    <source>
        <dbReference type="Proteomes" id="UP000054988"/>
    </source>
</evidence>
<proteinExistence type="predicted"/>
<feature type="compositionally biased region" description="Low complexity" evidence="3">
    <location>
        <begin position="173"/>
        <end position="203"/>
    </location>
</feature>
<feature type="signal peptide" evidence="5">
    <location>
        <begin position="1"/>
        <end position="21"/>
    </location>
</feature>
<name>A0A0W0FL73_MONRR</name>
<keyword evidence="4" id="KW-0812">Transmembrane</keyword>
<feature type="region of interest" description="Disordered" evidence="3">
    <location>
        <begin position="250"/>
        <end position="269"/>
    </location>
</feature>
<dbReference type="PROSITE" id="PS51037">
    <property type="entry name" value="YEATS"/>
    <property type="match status" value="1"/>
</dbReference>
<gene>
    <name evidence="7" type="ORF">WG66_10246</name>
</gene>
<organism evidence="7 8">
    <name type="scientific">Moniliophthora roreri</name>
    <name type="common">Frosty pod rot fungus</name>
    <name type="synonym">Monilia roreri</name>
    <dbReference type="NCBI Taxonomy" id="221103"/>
    <lineage>
        <taxon>Eukaryota</taxon>
        <taxon>Fungi</taxon>
        <taxon>Dikarya</taxon>
        <taxon>Basidiomycota</taxon>
        <taxon>Agaricomycotina</taxon>
        <taxon>Agaricomycetes</taxon>
        <taxon>Agaricomycetidae</taxon>
        <taxon>Agaricales</taxon>
        <taxon>Marasmiineae</taxon>
        <taxon>Marasmiaceae</taxon>
        <taxon>Moniliophthora</taxon>
    </lineage>
</organism>
<comment type="caution">
    <text evidence="7">The sequence shown here is derived from an EMBL/GenBank/DDBJ whole genome shotgun (WGS) entry which is preliminary data.</text>
</comment>
<keyword evidence="1 2" id="KW-0539">Nucleus</keyword>
<feature type="region of interest" description="Disordered" evidence="3">
    <location>
        <begin position="171"/>
        <end position="218"/>
    </location>
</feature>
<evidence type="ECO:0000256" key="2">
    <source>
        <dbReference type="PROSITE-ProRule" id="PRU00376"/>
    </source>
</evidence>
<dbReference type="CDD" id="cd12087">
    <property type="entry name" value="TM_EGFR-like"/>
    <property type="match status" value="1"/>
</dbReference>
<protein>
    <recommendedName>
        <fullName evidence="6">YEATS domain-containing protein</fullName>
    </recommendedName>
</protein>
<evidence type="ECO:0000313" key="7">
    <source>
        <dbReference type="EMBL" id="KTB37076.1"/>
    </source>
</evidence>
<reference evidence="7 8" key="1">
    <citation type="submission" date="2015-12" db="EMBL/GenBank/DDBJ databases">
        <title>Draft genome sequence of Moniliophthora roreri, the causal agent of frosty pod rot of cacao.</title>
        <authorList>
            <person name="Aime M.C."/>
            <person name="Diaz-Valderrama J.R."/>
            <person name="Kijpornyongpan T."/>
            <person name="Phillips-Mora W."/>
        </authorList>
    </citation>
    <scope>NUCLEOTIDE SEQUENCE [LARGE SCALE GENOMIC DNA]</scope>
    <source>
        <strain evidence="7 8">MCA 2952</strain>
    </source>
</reference>
<dbReference type="Proteomes" id="UP000054988">
    <property type="component" value="Unassembled WGS sequence"/>
</dbReference>
<evidence type="ECO:0000256" key="1">
    <source>
        <dbReference type="ARBA" id="ARBA00023242"/>
    </source>
</evidence>
<evidence type="ECO:0000259" key="6">
    <source>
        <dbReference type="PROSITE" id="PS51037"/>
    </source>
</evidence>
<comment type="subcellular location">
    <subcellularLocation>
        <location evidence="2">Nucleus</location>
    </subcellularLocation>
</comment>
<dbReference type="Pfam" id="PF22951">
    <property type="entry name" value="3HBD"/>
    <property type="match status" value="1"/>
</dbReference>
<dbReference type="GO" id="GO:0005634">
    <property type="term" value="C:nucleus"/>
    <property type="evidence" value="ECO:0007669"/>
    <property type="project" value="UniProtKB-SubCell"/>
</dbReference>
<dbReference type="eggNOG" id="ENOG502S5YH">
    <property type="taxonomic scope" value="Eukaryota"/>
</dbReference>
<dbReference type="AlphaFoldDB" id="A0A0W0FL73"/>
<dbReference type="InterPro" id="IPR055129">
    <property type="entry name" value="YEATS_dom"/>
</dbReference>
<feature type="region of interest" description="Disordered" evidence="3">
    <location>
        <begin position="1148"/>
        <end position="1184"/>
    </location>
</feature>
<evidence type="ECO:0000256" key="5">
    <source>
        <dbReference type="SAM" id="SignalP"/>
    </source>
</evidence>
<dbReference type="Gene3D" id="2.60.40.1970">
    <property type="entry name" value="YEATS domain"/>
    <property type="match status" value="1"/>
</dbReference>
<keyword evidence="4" id="KW-0472">Membrane</keyword>
<keyword evidence="4" id="KW-1133">Transmembrane helix</keyword>
<evidence type="ECO:0000256" key="3">
    <source>
        <dbReference type="SAM" id="MobiDB-lite"/>
    </source>
</evidence>
<dbReference type="InterPro" id="IPR055127">
    <property type="entry name" value="YEATS2_3HBD"/>
</dbReference>
<dbReference type="InterPro" id="IPR038704">
    <property type="entry name" value="YEAST_sf"/>
</dbReference>
<feature type="transmembrane region" description="Helical" evidence="4">
    <location>
        <begin position="221"/>
        <end position="244"/>
    </location>
</feature>
<sequence>MIPRIASPVLFLASLLPLAATQETDATCVLASSQWSFNSANQSPCSVASSLLGVCSGGSYDVKGLPEGSKYLGPSIDGANQCQCSTVTYSLISACALCQNRTISSYVYDRSILLASQQKYRWTEWSGNCPSVFISTYPSPIPQGTLVPGWAYLDVKTAGFFDEDDAKKNANATESTAIPIPSSTSSVATSTTSSAEPAQTSSPDDITAEQATRGERRSDTIGSAVVGALVGLIVIVGIIAGLYVRKQRRKKAAQPNNHPTDADGSSVEKDSAMGVKSLLEYATCTLYWEFLLQFLTTQSTLPTSDDDASGMHPNKRRKLNEDESRYVQAIIPEVDVEIGLRERLAETIEARIAWALALQDSLTKGATTESELSFKDVALQALDEIESRTAVIFHNEQAAPVSFYPIKSARPPPKEKPNTRSQKAKFIYLRSDDQIFLLRCSVCSKTAFNALQGLYNHGCMAHNLDWGTQEECVKACAVPQKRLDHELDLDNGIDVSSVAGVRPGVRSLFEMAVEGTYRASTGAEDGEGGLHLTRTLGWHSETPALARFLGKEARRRCIKVWDQDQVVDVDGFGGDANTLINENGQKKAHWRMPYTHRSVPKEDMNIEDAVRAGLSTLENGVDSPSGNADATVLNDQSSSRFHITCRITVTDYSLYIPPEQRSSDALDHTHKWMITVESSSYSLDLTTVLKKLTVSPLPDETGISDPDLFDPISTTEPPFLVVGTTAEPFLAKVELKFTPSTMRSEGQTVILEHWVGLDVLGAGSAVKGDEQVTDIELDKDTVILPAKTGYTPVKSKQHWERTKIKKEAAEYPEDTLVARVDEEPLDYNVILKSLLPKFPMTMKDRVSTRGSAAPRVPYRLVADHQQLKTLVVGRRKAIEWARAKAIRDAYMETVSKESAPSTPLTAGDVFCWLEDEGHFIREEKVEEHHEIKGKAKGKGRETPDDKWCRVCGLGLSFHNPTTLNPTVGTATTEPAPEAASAAITNFRCRIAPKEMQHFKMPTIDVEMAFKEHLQRAKGAATMPDSTAATRMAISDIEMTKWIRRHRNHNIVTAVEPNLTKFVLSQALALRLSNCPPITSGQKEYPINLLGTGSDTVDTVLAPHAYLALAMKQFIQYLVRSGLEISKRDTEFGVGFTFQVQNRHGQDHYSNTPLLTPVMATAPSASGSRKKSGGGGRKKEPANKVQSAVKVLTPMHILSGVISRNTESRTAQQYAALLGGLKAPEVASAVYRCLAQLGIGVHDNDVLSE</sequence>
<feature type="domain" description="YEATS" evidence="6">
    <location>
        <begin position="637"/>
        <end position="787"/>
    </location>
</feature>
<evidence type="ECO:0000256" key="4">
    <source>
        <dbReference type="SAM" id="Phobius"/>
    </source>
</evidence>
<accession>A0A0W0FL73</accession>
<dbReference type="EMBL" id="LATX01001869">
    <property type="protein sequence ID" value="KTB37076.1"/>
    <property type="molecule type" value="Genomic_DNA"/>
</dbReference>
<keyword evidence="5" id="KW-0732">Signal</keyword>
<feature type="chain" id="PRO_5006901793" description="YEATS domain-containing protein" evidence="5">
    <location>
        <begin position="22"/>
        <end position="1248"/>
    </location>
</feature>